<dbReference type="Gene3D" id="1.20.1720.10">
    <property type="entry name" value="Multidrug resistance protein D"/>
    <property type="match status" value="1"/>
</dbReference>
<evidence type="ECO:0000256" key="7">
    <source>
        <dbReference type="SAM" id="Phobius"/>
    </source>
</evidence>
<evidence type="ECO:0000256" key="3">
    <source>
        <dbReference type="ARBA" id="ARBA00022475"/>
    </source>
</evidence>
<feature type="transmembrane region" description="Helical" evidence="7">
    <location>
        <begin position="409"/>
        <end position="426"/>
    </location>
</feature>
<sequence length="511" mass="52532">MSASGTDPTLRAGRREWLGLGMLALPALLVSMDLTILHLAAPAISADLQPTAAQLLWIIDIYGFLIAGFLITMGTLGDRIGRRRLLLIGAAGFGIASVIAAFSVNAEMLIVARALLGIAGATLAPSTVALIRNMFHDPGQRATAISIWFMAFMTGSAIGPLIGGGLLEMFWWGSTLLVGVPVMVLLVLLGPVLLPEYRAPAPGRMDLTGAVTALIAILSVTYGLKRAAEDGFTMLPVLAMLFGGLVGVMFIQRQRTAAAPLLDLSLFRLRTVSVSVVALTLGAVAVGGIGYLTVQYLQMVAGRSPIMAGLLMVPPLLTGIVTTLLSPVVAKQMRPGVKITLGLAIAAVGLLLVSRAEDGSGVGWVVAGLVLLFGGIMPVLALGVTIVITAAPPERAGAASAITETAQELGIALGIAFLGSITATIYRQQMTDLFPSSQVPTEAEEAASATLGGATGVADQLAPGMLQTAAQAFTDGLQLAAIVASMILAAVAITAGVLLRRTQIPSDSPHP</sequence>
<dbReference type="PANTHER" id="PTHR42718">
    <property type="entry name" value="MAJOR FACILITATOR SUPERFAMILY MULTIDRUG TRANSPORTER MFSC"/>
    <property type="match status" value="1"/>
</dbReference>
<feature type="transmembrane region" description="Helical" evidence="7">
    <location>
        <begin position="143"/>
        <end position="163"/>
    </location>
</feature>
<feature type="transmembrane region" description="Helical" evidence="7">
    <location>
        <begin position="479"/>
        <end position="499"/>
    </location>
</feature>
<feature type="transmembrane region" description="Helical" evidence="7">
    <location>
        <begin position="231"/>
        <end position="251"/>
    </location>
</feature>
<feature type="transmembrane region" description="Helical" evidence="7">
    <location>
        <begin position="20"/>
        <end position="41"/>
    </location>
</feature>
<dbReference type="AlphaFoldDB" id="A0A895YIS3"/>
<reference evidence="9" key="1">
    <citation type="submission" date="2021-02" db="EMBL/GenBank/DDBJ databases">
        <title>Natrosporangium hydrolyticum gen. nov., sp. nov, a haloalkaliphilic actinobacterium from a soda solonchak soil.</title>
        <authorList>
            <person name="Sorokin D.Y."/>
            <person name="Khijniak T.V."/>
            <person name="Zakharycheva A.P."/>
            <person name="Boueva O.V."/>
            <person name="Ariskina E.V."/>
            <person name="Hahnke R.L."/>
            <person name="Bunk B."/>
            <person name="Sproer C."/>
            <person name="Schumann P."/>
            <person name="Evtushenko L.I."/>
            <person name="Kublanov I.V."/>
        </authorList>
    </citation>
    <scope>NUCLEOTIDE SEQUENCE</scope>
    <source>
        <strain evidence="9">DSM 106523</strain>
    </source>
</reference>
<dbReference type="KEGG" id="nhy:JQS43_06260"/>
<keyword evidence="3" id="KW-1003">Cell membrane</keyword>
<dbReference type="EMBL" id="CP070499">
    <property type="protein sequence ID" value="QSB15932.1"/>
    <property type="molecule type" value="Genomic_DNA"/>
</dbReference>
<keyword evidence="2" id="KW-0813">Transport</keyword>
<keyword evidence="10" id="KW-1185">Reference proteome</keyword>
<dbReference type="InterPro" id="IPR011701">
    <property type="entry name" value="MFS"/>
</dbReference>
<feature type="transmembrane region" description="Helical" evidence="7">
    <location>
        <begin position="362"/>
        <end position="388"/>
    </location>
</feature>
<dbReference type="CDD" id="cd17321">
    <property type="entry name" value="MFS_MMR_MDR_like"/>
    <property type="match status" value="1"/>
</dbReference>
<comment type="subcellular location">
    <subcellularLocation>
        <location evidence="1">Cell membrane</location>
        <topology evidence="1">Multi-pass membrane protein</topology>
    </subcellularLocation>
</comment>
<name>A0A895YIS3_9ACTN</name>
<dbReference type="InterPro" id="IPR036259">
    <property type="entry name" value="MFS_trans_sf"/>
</dbReference>
<feature type="transmembrane region" description="Helical" evidence="7">
    <location>
        <begin position="337"/>
        <end position="356"/>
    </location>
</feature>
<feature type="domain" description="Major facilitator superfamily (MFS) profile" evidence="8">
    <location>
        <begin position="19"/>
        <end position="503"/>
    </location>
</feature>
<evidence type="ECO:0000256" key="1">
    <source>
        <dbReference type="ARBA" id="ARBA00004651"/>
    </source>
</evidence>
<proteinExistence type="predicted"/>
<evidence type="ECO:0000256" key="5">
    <source>
        <dbReference type="ARBA" id="ARBA00022989"/>
    </source>
</evidence>
<keyword evidence="6 7" id="KW-0472">Membrane</keyword>
<feature type="transmembrane region" description="Helical" evidence="7">
    <location>
        <begin position="85"/>
        <end position="104"/>
    </location>
</feature>
<evidence type="ECO:0000256" key="2">
    <source>
        <dbReference type="ARBA" id="ARBA00022448"/>
    </source>
</evidence>
<dbReference type="Gene3D" id="1.20.1250.20">
    <property type="entry name" value="MFS general substrate transporter like domains"/>
    <property type="match status" value="1"/>
</dbReference>
<dbReference type="Pfam" id="PF07690">
    <property type="entry name" value="MFS_1"/>
    <property type="match status" value="1"/>
</dbReference>
<dbReference type="InterPro" id="IPR020846">
    <property type="entry name" value="MFS_dom"/>
</dbReference>
<keyword evidence="5 7" id="KW-1133">Transmembrane helix</keyword>
<dbReference type="GO" id="GO:0005886">
    <property type="term" value="C:plasma membrane"/>
    <property type="evidence" value="ECO:0007669"/>
    <property type="project" value="UniProtKB-SubCell"/>
</dbReference>
<evidence type="ECO:0000256" key="6">
    <source>
        <dbReference type="ARBA" id="ARBA00023136"/>
    </source>
</evidence>
<gene>
    <name evidence="9" type="ORF">JQS43_06260</name>
</gene>
<dbReference type="GO" id="GO:0022857">
    <property type="term" value="F:transmembrane transporter activity"/>
    <property type="evidence" value="ECO:0007669"/>
    <property type="project" value="InterPro"/>
</dbReference>
<feature type="transmembrane region" description="Helical" evidence="7">
    <location>
        <begin position="272"/>
        <end position="294"/>
    </location>
</feature>
<dbReference type="Proteomes" id="UP000662857">
    <property type="component" value="Chromosome"/>
</dbReference>
<feature type="transmembrane region" description="Helical" evidence="7">
    <location>
        <begin position="206"/>
        <end position="225"/>
    </location>
</feature>
<feature type="transmembrane region" description="Helical" evidence="7">
    <location>
        <begin position="306"/>
        <end position="325"/>
    </location>
</feature>
<feature type="transmembrane region" description="Helical" evidence="7">
    <location>
        <begin position="169"/>
        <end position="194"/>
    </location>
</feature>
<dbReference type="PANTHER" id="PTHR42718:SF47">
    <property type="entry name" value="METHYL VIOLOGEN RESISTANCE PROTEIN SMVA"/>
    <property type="match status" value="1"/>
</dbReference>
<evidence type="ECO:0000256" key="4">
    <source>
        <dbReference type="ARBA" id="ARBA00022692"/>
    </source>
</evidence>
<feature type="transmembrane region" description="Helical" evidence="7">
    <location>
        <begin position="53"/>
        <end position="73"/>
    </location>
</feature>
<protein>
    <submittedName>
        <fullName evidence="9">MFS transporter</fullName>
    </submittedName>
</protein>
<dbReference type="SUPFAM" id="SSF103473">
    <property type="entry name" value="MFS general substrate transporter"/>
    <property type="match status" value="1"/>
</dbReference>
<feature type="transmembrane region" description="Helical" evidence="7">
    <location>
        <begin position="110"/>
        <end position="131"/>
    </location>
</feature>
<dbReference type="PROSITE" id="PS50850">
    <property type="entry name" value="MFS"/>
    <property type="match status" value="1"/>
</dbReference>
<dbReference type="RefSeq" id="WP_239678124.1">
    <property type="nucleotide sequence ID" value="NZ_CP070499.1"/>
</dbReference>
<organism evidence="9 10">
    <name type="scientific">Natronosporangium hydrolyticum</name>
    <dbReference type="NCBI Taxonomy" id="2811111"/>
    <lineage>
        <taxon>Bacteria</taxon>
        <taxon>Bacillati</taxon>
        <taxon>Actinomycetota</taxon>
        <taxon>Actinomycetes</taxon>
        <taxon>Micromonosporales</taxon>
        <taxon>Micromonosporaceae</taxon>
        <taxon>Natronosporangium</taxon>
    </lineage>
</organism>
<keyword evidence="4 7" id="KW-0812">Transmembrane</keyword>
<evidence type="ECO:0000313" key="9">
    <source>
        <dbReference type="EMBL" id="QSB15932.1"/>
    </source>
</evidence>
<evidence type="ECO:0000259" key="8">
    <source>
        <dbReference type="PROSITE" id="PS50850"/>
    </source>
</evidence>
<evidence type="ECO:0000313" key="10">
    <source>
        <dbReference type="Proteomes" id="UP000662857"/>
    </source>
</evidence>
<accession>A0A895YIS3</accession>